<name>A0ABV6L8J7_9SPHI</name>
<keyword evidence="3" id="KW-1185">Reference proteome</keyword>
<feature type="signal peptide" evidence="1">
    <location>
        <begin position="1"/>
        <end position="19"/>
    </location>
</feature>
<dbReference type="EMBL" id="JBHLTS010000022">
    <property type="protein sequence ID" value="MFC0515776.1"/>
    <property type="molecule type" value="Genomic_DNA"/>
</dbReference>
<feature type="chain" id="PRO_5046909327" description="Transporter" evidence="1">
    <location>
        <begin position="20"/>
        <end position="311"/>
    </location>
</feature>
<evidence type="ECO:0000256" key="1">
    <source>
        <dbReference type="SAM" id="SignalP"/>
    </source>
</evidence>
<accession>A0ABV6L8J7</accession>
<reference evidence="2 3" key="1">
    <citation type="submission" date="2024-09" db="EMBL/GenBank/DDBJ databases">
        <authorList>
            <person name="Sun Q."/>
            <person name="Mori K."/>
        </authorList>
    </citation>
    <scope>NUCLEOTIDE SEQUENCE [LARGE SCALE GENOMIC DNA]</scope>
    <source>
        <strain evidence="2 3">NCAIM B.02415</strain>
    </source>
</reference>
<dbReference type="RefSeq" id="WP_377023577.1">
    <property type="nucleotide sequence ID" value="NZ_JBHLTS010000022.1"/>
</dbReference>
<evidence type="ECO:0000313" key="3">
    <source>
        <dbReference type="Proteomes" id="UP001589828"/>
    </source>
</evidence>
<dbReference type="Proteomes" id="UP001589828">
    <property type="component" value="Unassembled WGS sequence"/>
</dbReference>
<organism evidence="2 3">
    <name type="scientific">Mucilaginibacter angelicae</name>
    <dbReference type="NCBI Taxonomy" id="869718"/>
    <lineage>
        <taxon>Bacteria</taxon>
        <taxon>Pseudomonadati</taxon>
        <taxon>Bacteroidota</taxon>
        <taxon>Sphingobacteriia</taxon>
        <taxon>Sphingobacteriales</taxon>
        <taxon>Sphingobacteriaceae</taxon>
        <taxon>Mucilaginibacter</taxon>
    </lineage>
</organism>
<evidence type="ECO:0008006" key="4">
    <source>
        <dbReference type="Google" id="ProtNLM"/>
    </source>
</evidence>
<evidence type="ECO:0000313" key="2">
    <source>
        <dbReference type="EMBL" id="MFC0515776.1"/>
    </source>
</evidence>
<protein>
    <recommendedName>
        <fullName evidence="4">Transporter</fullName>
    </recommendedName>
</protein>
<comment type="caution">
    <text evidence="2">The sequence shown here is derived from an EMBL/GenBank/DDBJ whole genome shotgun (WGS) entry which is preliminary data.</text>
</comment>
<sequence>MKYLYICFIAMAISVKSFAQGCSDAGFCSLGSLKNHLTDDDSATTVKKNQSIAFGINYGLGEQKTSTVNGYIEYQAKFNNRFAFQSKITGTYATGFLGNTFNPDDVYTTLNYSPQVSKVNSLNFIGGIKVPLTYGNAKNAEGKPLPLDYQASIGTYDAIGGVNYIVNRKWEFDAAVQVPVIQVNKSTYFPDEYSDPRALKFAPTNNFRRKSDLLARIGYYIYLPQSSITLKPSISGIYHVGNDTYENRFGDKTFIDGSRGLTLNGSIVATKRFKNANQFEIVVGTPFIVRKERPDGLTRSGVINFQYTIAF</sequence>
<gene>
    <name evidence="2" type="ORF">ACFFGT_16260</name>
</gene>
<proteinExistence type="predicted"/>
<keyword evidence="1" id="KW-0732">Signal</keyword>